<evidence type="ECO:0000313" key="1">
    <source>
        <dbReference type="EMBL" id="PWK21445.1"/>
    </source>
</evidence>
<organism evidence="1 2">
    <name type="scientific">Arcicella aurantiaca</name>
    <dbReference type="NCBI Taxonomy" id="591202"/>
    <lineage>
        <taxon>Bacteria</taxon>
        <taxon>Pseudomonadati</taxon>
        <taxon>Bacteroidota</taxon>
        <taxon>Cytophagia</taxon>
        <taxon>Cytophagales</taxon>
        <taxon>Flectobacillaceae</taxon>
        <taxon>Arcicella</taxon>
    </lineage>
</organism>
<reference evidence="1 2" key="1">
    <citation type="submission" date="2018-05" db="EMBL/GenBank/DDBJ databases">
        <title>Genomic Encyclopedia of Archaeal and Bacterial Type Strains, Phase II (KMG-II): from individual species to whole genera.</title>
        <authorList>
            <person name="Goeker M."/>
        </authorList>
    </citation>
    <scope>NUCLEOTIDE SEQUENCE [LARGE SCALE GENOMIC DNA]</scope>
    <source>
        <strain evidence="1 2">DSM 22214</strain>
    </source>
</reference>
<accession>A0A316DU09</accession>
<name>A0A316DU09_9BACT</name>
<dbReference type="RefSeq" id="WP_109744422.1">
    <property type="nucleotide sequence ID" value="NZ_QGGO01000024.1"/>
</dbReference>
<keyword evidence="2" id="KW-1185">Reference proteome</keyword>
<evidence type="ECO:0000313" key="2">
    <source>
        <dbReference type="Proteomes" id="UP000245489"/>
    </source>
</evidence>
<comment type="caution">
    <text evidence="1">The sequence shown here is derived from an EMBL/GenBank/DDBJ whole genome shotgun (WGS) entry which is preliminary data.</text>
</comment>
<dbReference type="AlphaFoldDB" id="A0A316DU09"/>
<dbReference type="InterPro" id="IPR010869">
    <property type="entry name" value="DUF1501"/>
</dbReference>
<dbReference type="PANTHER" id="PTHR43737:SF1">
    <property type="entry name" value="DUF1501 DOMAIN-CONTAINING PROTEIN"/>
    <property type="match status" value="1"/>
</dbReference>
<gene>
    <name evidence="1" type="ORF">LV89_03738</name>
</gene>
<dbReference type="EMBL" id="QGGO01000024">
    <property type="protein sequence ID" value="PWK21445.1"/>
    <property type="molecule type" value="Genomic_DNA"/>
</dbReference>
<proteinExistence type="predicted"/>
<dbReference type="Proteomes" id="UP000245489">
    <property type="component" value="Unassembled WGS sequence"/>
</dbReference>
<protein>
    <submittedName>
        <fullName evidence="1">Uncharacterized protein (DUF1501 family)</fullName>
    </submittedName>
</protein>
<dbReference type="Pfam" id="PF07394">
    <property type="entry name" value="DUF1501"/>
    <property type="match status" value="1"/>
</dbReference>
<dbReference type="OrthoDB" id="9779968at2"/>
<dbReference type="PANTHER" id="PTHR43737">
    <property type="entry name" value="BLL7424 PROTEIN"/>
    <property type="match status" value="1"/>
</dbReference>
<sequence length="509" mass="54777">MNRRDFIKQTSCAAMGTTTLLSTLANLTSLNGALGSDLVKSSPPSDYKAIVCILLSGGLDSYNMLVPTGTTSGGDNGYNEYKAVRTDLALPNVGSAGGLLSLNNPQCSSFRGISCSYGSFGVHPTMTGARTLFNSGKLAFMGNIGTLVEPIANYTQYQSGLKKLPVGLYSHSDQSMQWQTSVPQTRDALGFGGRLADLLNAANAHQEVSMNISLAGKNIFQRGQGISEYAIRNDVNASNVGFESVPTWWGNSGLLTQTRNNTIDSLVSKTYSNLLQKTYSTTTKNSMASFGVFKDALQKVPTLTTTFANNQLSNDLAAITKIMSVRNFLGAKRQIFFIDFGGWDMHSDLIAGLNSRLSIVSQALKSFYDATVELGISDKVTTFTISDFARTITSNGGGADHAWGGNTMVMGGAVNGGKIYGTYPKMDVLSASNQQNVSFRGNFIPSISTDEFYAELALWYGISPYDLCYVLPNLGNFYSYSANNYPVGFMNFNGTSISTENLPQDCLTY</sequence>